<reference evidence="1 2" key="1">
    <citation type="journal article" date="2013" name="PLoS Genet.">
        <title>Genomic mechanisms accounting for the adaptation to parasitism in nematode-trapping fungi.</title>
        <authorList>
            <person name="Meerupati T."/>
            <person name="Andersson K.M."/>
            <person name="Friman E."/>
            <person name="Kumar D."/>
            <person name="Tunlid A."/>
            <person name="Ahren D."/>
        </authorList>
    </citation>
    <scope>NUCLEOTIDE SEQUENCE [LARGE SCALE GENOMIC DNA]</scope>
    <source>
        <strain evidence="1 2">CBS 200.50</strain>
    </source>
</reference>
<reference evidence="2" key="2">
    <citation type="submission" date="2013-04" db="EMBL/GenBank/DDBJ databases">
        <title>Genomic mechanisms accounting for the adaptation to parasitism in nematode-trapping fungi.</title>
        <authorList>
            <person name="Ahren D.G."/>
        </authorList>
    </citation>
    <scope>NUCLEOTIDE SEQUENCE [LARGE SCALE GENOMIC DNA]</scope>
    <source>
        <strain evidence="2">CBS 200.50</strain>
    </source>
</reference>
<gene>
    <name evidence="1" type="ORF">H072_2485</name>
</gene>
<name>S8AKU5_DACHA</name>
<dbReference type="AlphaFoldDB" id="S8AKU5"/>
<evidence type="ECO:0000313" key="1">
    <source>
        <dbReference type="EMBL" id="EPS43534.1"/>
    </source>
</evidence>
<accession>S8AKU5</accession>
<protein>
    <submittedName>
        <fullName evidence="1">Uncharacterized protein</fullName>
    </submittedName>
</protein>
<dbReference type="HOGENOM" id="CLU_2996458_0_0_1"/>
<proteinExistence type="predicted"/>
<evidence type="ECO:0000313" key="2">
    <source>
        <dbReference type="Proteomes" id="UP000015100"/>
    </source>
</evidence>
<sequence>MSFEANFAAAEALILGAPIDLLSLKSIRWNMGHKIYLLVSRNCFSTEANIARVGTRD</sequence>
<comment type="caution">
    <text evidence="1">The sequence shown here is derived from an EMBL/GenBank/DDBJ whole genome shotgun (WGS) entry which is preliminary data.</text>
</comment>
<dbReference type="EMBL" id="AQGS01000072">
    <property type="protein sequence ID" value="EPS43534.1"/>
    <property type="molecule type" value="Genomic_DNA"/>
</dbReference>
<keyword evidence="2" id="KW-1185">Reference proteome</keyword>
<dbReference type="Proteomes" id="UP000015100">
    <property type="component" value="Unassembled WGS sequence"/>
</dbReference>
<organism evidence="1 2">
    <name type="scientific">Dactylellina haptotyla (strain CBS 200.50)</name>
    <name type="common">Nematode-trapping fungus</name>
    <name type="synonym">Monacrosporium haptotylum</name>
    <dbReference type="NCBI Taxonomy" id="1284197"/>
    <lineage>
        <taxon>Eukaryota</taxon>
        <taxon>Fungi</taxon>
        <taxon>Dikarya</taxon>
        <taxon>Ascomycota</taxon>
        <taxon>Pezizomycotina</taxon>
        <taxon>Orbiliomycetes</taxon>
        <taxon>Orbiliales</taxon>
        <taxon>Orbiliaceae</taxon>
        <taxon>Dactylellina</taxon>
    </lineage>
</organism>